<feature type="transmembrane region" description="Helical" evidence="1">
    <location>
        <begin position="149"/>
        <end position="169"/>
    </location>
</feature>
<feature type="transmembrane region" description="Helical" evidence="1">
    <location>
        <begin position="181"/>
        <end position="201"/>
    </location>
</feature>
<keyword evidence="1" id="KW-0472">Membrane</keyword>
<accession>A0A812C3C3</accession>
<evidence type="ECO:0000313" key="3">
    <source>
        <dbReference type="Proteomes" id="UP000597762"/>
    </source>
</evidence>
<evidence type="ECO:0000313" key="2">
    <source>
        <dbReference type="EMBL" id="CAE1248940.1"/>
    </source>
</evidence>
<keyword evidence="1" id="KW-1133">Transmembrane helix</keyword>
<proteinExistence type="predicted"/>
<keyword evidence="3" id="KW-1185">Reference proteome</keyword>
<gene>
    <name evidence="2" type="ORF">SPHA_26363</name>
</gene>
<reference evidence="2" key="1">
    <citation type="submission" date="2021-01" db="EMBL/GenBank/DDBJ databases">
        <authorList>
            <person name="Li R."/>
            <person name="Bekaert M."/>
        </authorList>
    </citation>
    <scope>NUCLEOTIDE SEQUENCE</scope>
    <source>
        <strain evidence="2">Farmed</strain>
    </source>
</reference>
<dbReference type="OrthoDB" id="9635126at2759"/>
<comment type="caution">
    <text evidence="2">The sequence shown here is derived from an EMBL/GenBank/DDBJ whole genome shotgun (WGS) entry which is preliminary data.</text>
</comment>
<dbReference type="AlphaFoldDB" id="A0A812C3C3"/>
<evidence type="ECO:0000256" key="1">
    <source>
        <dbReference type="SAM" id="Phobius"/>
    </source>
</evidence>
<dbReference type="EMBL" id="CAHIKZ030001006">
    <property type="protein sequence ID" value="CAE1248940.1"/>
    <property type="molecule type" value="Genomic_DNA"/>
</dbReference>
<organism evidence="2 3">
    <name type="scientific">Acanthosepion pharaonis</name>
    <name type="common">Pharaoh cuttlefish</name>
    <name type="synonym">Sepia pharaonis</name>
    <dbReference type="NCBI Taxonomy" id="158019"/>
    <lineage>
        <taxon>Eukaryota</taxon>
        <taxon>Metazoa</taxon>
        <taxon>Spiralia</taxon>
        <taxon>Lophotrochozoa</taxon>
        <taxon>Mollusca</taxon>
        <taxon>Cephalopoda</taxon>
        <taxon>Coleoidea</taxon>
        <taxon>Decapodiformes</taxon>
        <taxon>Sepiida</taxon>
        <taxon>Sepiina</taxon>
        <taxon>Sepiidae</taxon>
        <taxon>Acanthosepion</taxon>
    </lineage>
</organism>
<dbReference type="Proteomes" id="UP000597762">
    <property type="component" value="Unassembled WGS sequence"/>
</dbReference>
<sequence>MLSNSSRQGSRYAKAIFIDVICPWLVSLSNGFSKSTLTPSQWLSPQILIDLKLHSRQKGQEIRYQKPDQISSRPPLPPRISQKPFQRVSHSFFLYSPPLCLSHFLLHSLPHFTSLTLLPSITLSLPLCNRRYFKERYLFFPKRYLSIYLSRYIGIYLSICLGIYLSVSVYRYLSIYLSRYIGIYLSIYLSRYIGIYLSIYLSRYIGIYLSIYLSRYIGIYLSLCLCLGIYLSVSVYRLSICLYIGIYLSVSFGIYLSICPYIGIYIYQSVSHPCI</sequence>
<protein>
    <submittedName>
        <fullName evidence="2">Uncharacterized protein</fullName>
    </submittedName>
</protein>
<name>A0A812C3C3_ACAPH</name>
<feature type="transmembrane region" description="Helical" evidence="1">
    <location>
        <begin position="242"/>
        <end position="267"/>
    </location>
</feature>
<feature type="transmembrane region" description="Helical" evidence="1">
    <location>
        <begin position="104"/>
        <end position="128"/>
    </location>
</feature>
<feature type="transmembrane region" description="Helical" evidence="1">
    <location>
        <begin position="213"/>
        <end position="236"/>
    </location>
</feature>
<keyword evidence="1" id="KW-0812">Transmembrane</keyword>